<dbReference type="InterPro" id="IPR003148">
    <property type="entry name" value="RCK_N"/>
</dbReference>
<dbReference type="GO" id="GO:0006813">
    <property type="term" value="P:potassium ion transport"/>
    <property type="evidence" value="ECO:0007669"/>
    <property type="project" value="InterPro"/>
</dbReference>
<dbReference type="AlphaFoldDB" id="A0A235BR65"/>
<sequence length="229" mass="24828">MKQFAVIGLGTFGGRVARTLMAKGAEVIAIDSDPGKIEDIKDEVSQALCLDATNEEALANSGVLDVDAVVIAMGERMEAAILATAILHRLGAGQIVARAASKLYAQILHDVGADRTLLIEEQMADQAAKNLIASDVLEQITLSSGHSLVEMKPRREMIGKKLGELDIRRRYKVNIVSIKKKIPVITDSGKSSFEIRTNDIPGPEDRLEKDDILVVVGRDKDIERLSMGK</sequence>
<evidence type="ECO:0000313" key="3">
    <source>
        <dbReference type="EMBL" id="OYD14045.1"/>
    </source>
</evidence>
<dbReference type="PANTHER" id="PTHR43833">
    <property type="entry name" value="POTASSIUM CHANNEL PROTEIN 2-RELATED-RELATED"/>
    <property type="match status" value="1"/>
</dbReference>
<dbReference type="Gene3D" id="3.40.50.720">
    <property type="entry name" value="NAD(P)-binding Rossmann-like Domain"/>
    <property type="match status" value="1"/>
</dbReference>
<proteinExistence type="predicted"/>
<dbReference type="Pfam" id="PF02254">
    <property type="entry name" value="TrkA_N"/>
    <property type="match status" value="1"/>
</dbReference>
<feature type="domain" description="RCK C-terminal" evidence="2">
    <location>
        <begin position="134"/>
        <end position="229"/>
    </location>
</feature>
<dbReference type="SUPFAM" id="SSF51735">
    <property type="entry name" value="NAD(P)-binding Rossmann-fold domains"/>
    <property type="match status" value="1"/>
</dbReference>
<gene>
    <name evidence="3" type="ORF">CH330_09570</name>
</gene>
<dbReference type="PROSITE" id="PS51201">
    <property type="entry name" value="RCK_N"/>
    <property type="match status" value="1"/>
</dbReference>
<protein>
    <recommendedName>
        <fullName evidence="5">Potassium transporter TrkA</fullName>
    </recommendedName>
</protein>
<evidence type="ECO:0000259" key="2">
    <source>
        <dbReference type="PROSITE" id="PS51202"/>
    </source>
</evidence>
<evidence type="ECO:0000259" key="1">
    <source>
        <dbReference type="PROSITE" id="PS51201"/>
    </source>
</evidence>
<dbReference type="Pfam" id="PF02080">
    <property type="entry name" value="TrkA_C"/>
    <property type="match status" value="1"/>
</dbReference>
<reference evidence="3 4" key="1">
    <citation type="submission" date="2017-07" db="EMBL/GenBank/DDBJ databases">
        <title>Recovery of genomes from metagenomes via a dereplication, aggregation, and scoring strategy.</title>
        <authorList>
            <person name="Sieber C.M."/>
            <person name="Probst A.J."/>
            <person name="Sharrar A."/>
            <person name="Thomas B.C."/>
            <person name="Hess M."/>
            <person name="Tringe S.G."/>
            <person name="Banfield J.F."/>
        </authorList>
    </citation>
    <scope>NUCLEOTIDE SEQUENCE [LARGE SCALE GENOMIC DNA]</scope>
    <source>
        <strain evidence="3">JGI_Cruoil_03_51_56</strain>
    </source>
</reference>
<dbReference type="PANTHER" id="PTHR43833:SF7">
    <property type="entry name" value="KTR SYSTEM POTASSIUM UPTAKE PROTEIN C"/>
    <property type="match status" value="1"/>
</dbReference>
<dbReference type="InterPro" id="IPR006037">
    <property type="entry name" value="RCK_C"/>
</dbReference>
<name>A0A235BR65_UNCW3</name>
<feature type="domain" description="RCK N-terminal" evidence="1">
    <location>
        <begin position="1"/>
        <end position="118"/>
    </location>
</feature>
<dbReference type="GO" id="GO:0008324">
    <property type="term" value="F:monoatomic cation transmembrane transporter activity"/>
    <property type="evidence" value="ECO:0007669"/>
    <property type="project" value="InterPro"/>
</dbReference>
<organism evidence="3 4">
    <name type="scientific">candidate division WOR-3 bacterium JGI_Cruoil_03_51_56</name>
    <dbReference type="NCBI Taxonomy" id="1973747"/>
    <lineage>
        <taxon>Bacteria</taxon>
        <taxon>Bacteria division WOR-3</taxon>
    </lineage>
</organism>
<evidence type="ECO:0000313" key="4">
    <source>
        <dbReference type="Proteomes" id="UP000215559"/>
    </source>
</evidence>
<dbReference type="SUPFAM" id="SSF116726">
    <property type="entry name" value="TrkA C-terminal domain-like"/>
    <property type="match status" value="1"/>
</dbReference>
<dbReference type="EMBL" id="NOZP01000183">
    <property type="protein sequence ID" value="OYD14045.1"/>
    <property type="molecule type" value="Genomic_DNA"/>
</dbReference>
<dbReference type="InterPro" id="IPR036291">
    <property type="entry name" value="NAD(P)-bd_dom_sf"/>
</dbReference>
<dbReference type="InterPro" id="IPR036721">
    <property type="entry name" value="RCK_C_sf"/>
</dbReference>
<comment type="caution">
    <text evidence="3">The sequence shown here is derived from an EMBL/GenBank/DDBJ whole genome shotgun (WGS) entry which is preliminary data.</text>
</comment>
<dbReference type="Proteomes" id="UP000215559">
    <property type="component" value="Unassembled WGS sequence"/>
</dbReference>
<accession>A0A235BR65</accession>
<dbReference type="InterPro" id="IPR050721">
    <property type="entry name" value="Trk_Ktr_HKT_K-transport"/>
</dbReference>
<evidence type="ECO:0008006" key="5">
    <source>
        <dbReference type="Google" id="ProtNLM"/>
    </source>
</evidence>
<dbReference type="Gene3D" id="3.30.70.1450">
    <property type="entry name" value="Regulator of K+ conductance, C-terminal domain"/>
    <property type="match status" value="1"/>
</dbReference>
<dbReference type="PROSITE" id="PS51202">
    <property type="entry name" value="RCK_C"/>
    <property type="match status" value="1"/>
</dbReference>